<dbReference type="EMBL" id="BSDP01000001">
    <property type="protein sequence ID" value="GLI28711.1"/>
    <property type="molecule type" value="Genomic_DNA"/>
</dbReference>
<organism evidence="3 4">
    <name type="scientific">Agromyces rhizosphaerae</name>
    <dbReference type="NCBI Taxonomy" id="88374"/>
    <lineage>
        <taxon>Bacteria</taxon>
        <taxon>Bacillati</taxon>
        <taxon>Actinomycetota</taxon>
        <taxon>Actinomycetes</taxon>
        <taxon>Micrococcales</taxon>
        <taxon>Microbacteriaceae</taxon>
        <taxon>Agromyces</taxon>
    </lineage>
</organism>
<name>A0A9W6FQM4_9MICO</name>
<keyword evidence="2" id="KW-0812">Transmembrane</keyword>
<evidence type="ECO:0000256" key="2">
    <source>
        <dbReference type="SAM" id="Phobius"/>
    </source>
</evidence>
<gene>
    <name evidence="3" type="ORF">ARHIZOSPH14_29530</name>
</gene>
<protein>
    <submittedName>
        <fullName evidence="3">Uncharacterized protein</fullName>
    </submittedName>
</protein>
<feature type="compositionally biased region" description="Polar residues" evidence="1">
    <location>
        <begin position="225"/>
        <end position="237"/>
    </location>
</feature>
<comment type="caution">
    <text evidence="3">The sequence shown here is derived from an EMBL/GenBank/DDBJ whole genome shotgun (WGS) entry which is preliminary data.</text>
</comment>
<keyword evidence="2" id="KW-1133">Transmembrane helix</keyword>
<evidence type="ECO:0000313" key="4">
    <source>
        <dbReference type="Proteomes" id="UP001144396"/>
    </source>
</evidence>
<dbReference type="RefSeq" id="WP_281886335.1">
    <property type="nucleotide sequence ID" value="NZ_BSDP01000001.1"/>
</dbReference>
<reference evidence="3" key="1">
    <citation type="submission" date="2022-12" db="EMBL/GenBank/DDBJ databases">
        <title>Reference genome sequencing for broad-spectrum identification of bacterial and archaeal isolates by mass spectrometry.</title>
        <authorList>
            <person name="Sekiguchi Y."/>
            <person name="Tourlousse D.M."/>
        </authorList>
    </citation>
    <scope>NUCLEOTIDE SEQUENCE</scope>
    <source>
        <strain evidence="3">14</strain>
    </source>
</reference>
<feature type="region of interest" description="Disordered" evidence="1">
    <location>
        <begin position="182"/>
        <end position="237"/>
    </location>
</feature>
<dbReference type="Proteomes" id="UP001144396">
    <property type="component" value="Unassembled WGS sequence"/>
</dbReference>
<accession>A0A9W6FQM4</accession>
<dbReference type="AlphaFoldDB" id="A0A9W6FQM4"/>
<evidence type="ECO:0000313" key="3">
    <source>
        <dbReference type="EMBL" id="GLI28711.1"/>
    </source>
</evidence>
<sequence>MQWWNAFTEWLFDPETLPVLFTAGVLFLAVLVSGLLAAWISRSAVRGLVTRQERELRSSAVAALVDAATEASVWNSLTPQEQVLSDRAVGLADVRLRLLPVKGADVAANWASHQLHELKRASATFGYQLDPAVGEFRDRMVQWQRHPGRMRRQFQADLERWRTQDTRPEQAVVEQQDEWVAQQHHDRYSDTQAAPTTDAAEPAPPATEAPAEERPVTIGAPQPRQDATPTGSTPVAR</sequence>
<feature type="transmembrane region" description="Helical" evidence="2">
    <location>
        <begin position="20"/>
        <end position="41"/>
    </location>
</feature>
<proteinExistence type="predicted"/>
<keyword evidence="4" id="KW-1185">Reference proteome</keyword>
<keyword evidence="2" id="KW-0472">Membrane</keyword>
<evidence type="ECO:0000256" key="1">
    <source>
        <dbReference type="SAM" id="MobiDB-lite"/>
    </source>
</evidence>